<dbReference type="OMA" id="SANCHAG"/>
<dbReference type="GO" id="GO:0003676">
    <property type="term" value="F:nucleic acid binding"/>
    <property type="evidence" value="ECO:0007669"/>
    <property type="project" value="InterPro"/>
</dbReference>
<dbReference type="SUPFAM" id="SSF101690">
    <property type="entry name" value="PAZ domain"/>
    <property type="match status" value="1"/>
</dbReference>
<dbReference type="Pfam" id="PF08699">
    <property type="entry name" value="ArgoL1"/>
    <property type="match status" value="1"/>
</dbReference>
<dbReference type="Proteomes" id="UP000219338">
    <property type="component" value="Unassembled WGS sequence"/>
</dbReference>
<dbReference type="Gene3D" id="2.170.260.10">
    <property type="entry name" value="paz domain"/>
    <property type="match status" value="1"/>
</dbReference>
<organism evidence="2 3">
    <name type="scientific">Armillaria ostoyae</name>
    <name type="common">Armillaria root rot fungus</name>
    <dbReference type="NCBI Taxonomy" id="47428"/>
    <lineage>
        <taxon>Eukaryota</taxon>
        <taxon>Fungi</taxon>
        <taxon>Dikarya</taxon>
        <taxon>Basidiomycota</taxon>
        <taxon>Agaricomycotina</taxon>
        <taxon>Agaricomycetes</taxon>
        <taxon>Agaricomycetidae</taxon>
        <taxon>Agaricales</taxon>
        <taxon>Marasmiineae</taxon>
        <taxon>Physalacriaceae</taxon>
        <taxon>Armillaria</taxon>
    </lineage>
</organism>
<dbReference type="PROSITE" id="PS50822">
    <property type="entry name" value="PIWI"/>
    <property type="match status" value="1"/>
</dbReference>
<feature type="domain" description="Piwi" evidence="1">
    <location>
        <begin position="513"/>
        <end position="832"/>
    </location>
</feature>
<dbReference type="OrthoDB" id="10252740at2759"/>
<dbReference type="InterPro" id="IPR012337">
    <property type="entry name" value="RNaseH-like_sf"/>
</dbReference>
<evidence type="ECO:0000313" key="2">
    <source>
        <dbReference type="EMBL" id="SJL04508.1"/>
    </source>
</evidence>
<dbReference type="EMBL" id="FUEG01000005">
    <property type="protein sequence ID" value="SJL04508.1"/>
    <property type="molecule type" value="Genomic_DNA"/>
</dbReference>
<dbReference type="PANTHER" id="PTHR22891">
    <property type="entry name" value="EUKARYOTIC TRANSLATION INITIATION FACTOR 2C"/>
    <property type="match status" value="1"/>
</dbReference>
<proteinExistence type="predicted"/>
<gene>
    <name evidence="2" type="ORF">ARMOST_07875</name>
</gene>
<name>A0A284R709_ARMOS</name>
<dbReference type="InterPro" id="IPR003165">
    <property type="entry name" value="Piwi"/>
</dbReference>
<protein>
    <recommendedName>
        <fullName evidence="1">Piwi domain-containing protein</fullName>
    </recommendedName>
</protein>
<dbReference type="Pfam" id="PF02171">
    <property type="entry name" value="Piwi"/>
    <property type="match status" value="1"/>
</dbReference>
<dbReference type="SMART" id="SM01163">
    <property type="entry name" value="DUF1785"/>
    <property type="match status" value="1"/>
</dbReference>
<dbReference type="Gene3D" id="3.30.420.10">
    <property type="entry name" value="Ribonuclease H-like superfamily/Ribonuclease H"/>
    <property type="match status" value="1"/>
</dbReference>
<dbReference type="Gene3D" id="3.40.50.2300">
    <property type="match status" value="1"/>
</dbReference>
<dbReference type="InterPro" id="IPR036085">
    <property type="entry name" value="PAZ_dom_sf"/>
</dbReference>
<dbReference type="STRING" id="47428.A0A284R709"/>
<dbReference type="SMART" id="SM00950">
    <property type="entry name" value="Piwi"/>
    <property type="match status" value="1"/>
</dbReference>
<dbReference type="CDD" id="cd02846">
    <property type="entry name" value="PAZ_argonaute_like"/>
    <property type="match status" value="1"/>
</dbReference>
<sequence length="870" mass="97973">MSLIQHANQATPVVVTANIFKLQWPEKSTVYQYDGEPPGFSFKFLSSRISDIAIVVITPNWESRTSGREFKLGPAKANEIIMRLQTSVAPQIFTKLGVFDGKKNLFSWRKYEIPGSGMKADVVWDVDSSKPRYVSVIITLAGRVNIGVLKQLTRGNTQAMVATAPALNMLNMSVQAYPRGSGTALNKAASFYIREGKATPRSIAPLELWRGYFQSVRLVKDHIVLNVDVTVAAVVPERRLEDLSAEFLGLRDTRQLVNLDESKMSRLRHFLRGMKVLVSHRPTARPKRIKGLVKDAGAITFDKDGRRITVAEHFRSAYNLPIRPGTLGVQFGQQTIVPIVCCSTTQQLYDNRLSPEAIREVLKVVPEKPADRLRMIQQGWGHLGHTQSEFLKGAGININPEPLRVTGKALPRPQLAYGKGQNGARVVNANHDGSWDIMNKPLHTPAPPLKSWAVINFTGGDQSIIQQFSMDLAQAMRVIAMSVSTPHVHHDANPQERIESILLRIGSPIRAELLVCILPENAADLYIAVKRAGDVIHGVPTQCVRWTRKFHEGYSARRFNQYHNNLILKINTKLAGRGFVPQDLAMKFFADAPTMIIGADVSHAGPGSMAPSVASVVASMDLYGAQYTARMEIQRSRQEIIEKLEDMVFSCLEAFYAKNNVVPQRLIFYRDGVSEGEFEIVRREEMEKSLDAAVRRFYQSKNVKQRPKLTFLVVTKRHHFRFFPNPGQGDRSANCHAGFFVDNEELKHPVYNDFYLQSQAGLKGTSIPGHYTILHDDIYRNLFTDRSQAVMAIAQLTYALCHVYSRSTRSVKIPAPVYYADLVCRRGKFHFDIPMFDAESTQSGVEHDFEYYREHFTPIHGNMENQMYFV</sequence>
<keyword evidence="3" id="KW-1185">Reference proteome</keyword>
<accession>A0A284R709</accession>
<dbReference type="SUPFAM" id="SSF53098">
    <property type="entry name" value="Ribonuclease H-like"/>
    <property type="match status" value="1"/>
</dbReference>
<reference evidence="3" key="1">
    <citation type="journal article" date="2017" name="Nat. Ecol. Evol.">
        <title>Genome expansion and lineage-specific genetic innovations in the forest pathogenic fungi Armillaria.</title>
        <authorList>
            <person name="Sipos G."/>
            <person name="Prasanna A.N."/>
            <person name="Walter M.C."/>
            <person name="O'Connor E."/>
            <person name="Balint B."/>
            <person name="Krizsan K."/>
            <person name="Kiss B."/>
            <person name="Hess J."/>
            <person name="Varga T."/>
            <person name="Slot J."/>
            <person name="Riley R."/>
            <person name="Boka B."/>
            <person name="Rigling D."/>
            <person name="Barry K."/>
            <person name="Lee J."/>
            <person name="Mihaltcheva S."/>
            <person name="LaButti K."/>
            <person name="Lipzen A."/>
            <person name="Waldron R."/>
            <person name="Moloney N.M."/>
            <person name="Sperisen C."/>
            <person name="Kredics L."/>
            <person name="Vagvoelgyi C."/>
            <person name="Patrignani A."/>
            <person name="Fitzpatrick D."/>
            <person name="Nagy I."/>
            <person name="Doyle S."/>
            <person name="Anderson J.B."/>
            <person name="Grigoriev I.V."/>
            <person name="Gueldener U."/>
            <person name="Muensterkoetter M."/>
            <person name="Nagy L.G."/>
        </authorList>
    </citation>
    <scope>NUCLEOTIDE SEQUENCE [LARGE SCALE GENOMIC DNA]</scope>
    <source>
        <strain evidence="3">C18/9</strain>
    </source>
</reference>
<dbReference type="InterPro" id="IPR014811">
    <property type="entry name" value="ArgoL1"/>
</dbReference>
<dbReference type="AlphaFoldDB" id="A0A284R709"/>
<evidence type="ECO:0000313" key="3">
    <source>
        <dbReference type="Proteomes" id="UP000219338"/>
    </source>
</evidence>
<dbReference type="InterPro" id="IPR036397">
    <property type="entry name" value="RNaseH_sf"/>
</dbReference>
<evidence type="ECO:0000259" key="1">
    <source>
        <dbReference type="PROSITE" id="PS50822"/>
    </source>
</evidence>
<dbReference type="InterPro" id="IPR032474">
    <property type="entry name" value="Argonaute_N"/>
</dbReference>
<dbReference type="Pfam" id="PF16486">
    <property type="entry name" value="ArgoN"/>
    <property type="match status" value="1"/>
</dbReference>